<sequence length="58" mass="6523">MRRFVPELANVAIFYSTANKCECHEASADLFSIELIPSTRPGVTLKSFCLQLANMCRK</sequence>
<accession>A0A5K3FU05</accession>
<protein>
    <submittedName>
        <fullName evidence="1">Transposase</fullName>
    </submittedName>
</protein>
<proteinExistence type="predicted"/>
<name>A0A5K3FU05_MESCO</name>
<evidence type="ECO:0000313" key="1">
    <source>
        <dbReference type="WBParaSite" id="MCU_009996-RA"/>
    </source>
</evidence>
<dbReference type="WBParaSite" id="MCU_009996-RA">
    <property type="protein sequence ID" value="MCU_009996-RA"/>
    <property type="gene ID" value="MCU_009996"/>
</dbReference>
<reference evidence="1" key="1">
    <citation type="submission" date="2019-11" db="UniProtKB">
        <authorList>
            <consortium name="WormBaseParasite"/>
        </authorList>
    </citation>
    <scope>IDENTIFICATION</scope>
</reference>
<organism evidence="1">
    <name type="scientific">Mesocestoides corti</name>
    <name type="common">Flatworm</name>
    <dbReference type="NCBI Taxonomy" id="53468"/>
    <lineage>
        <taxon>Eukaryota</taxon>
        <taxon>Metazoa</taxon>
        <taxon>Spiralia</taxon>
        <taxon>Lophotrochozoa</taxon>
        <taxon>Platyhelminthes</taxon>
        <taxon>Cestoda</taxon>
        <taxon>Eucestoda</taxon>
        <taxon>Cyclophyllidea</taxon>
        <taxon>Mesocestoididae</taxon>
        <taxon>Mesocestoides</taxon>
    </lineage>
</organism>
<dbReference type="AlphaFoldDB" id="A0A5K3FU05"/>